<dbReference type="OrthoDB" id="2594386at2759"/>
<dbReference type="GO" id="GO:0003723">
    <property type="term" value="F:RNA binding"/>
    <property type="evidence" value="ECO:0007669"/>
    <property type="project" value="UniProtKB-KW"/>
</dbReference>
<accession>K1VZN6</accession>
<gene>
    <name evidence="3" type="ORF">A1Q2_00671</name>
</gene>
<name>K1VZN6_TRIAC</name>
<dbReference type="InParanoid" id="K1VZN6"/>
<dbReference type="Proteomes" id="UP000006757">
    <property type="component" value="Unassembled WGS sequence"/>
</dbReference>
<evidence type="ECO:0000313" key="4">
    <source>
        <dbReference type="Proteomes" id="UP000006757"/>
    </source>
</evidence>
<dbReference type="GO" id="GO:0015074">
    <property type="term" value="P:DNA integration"/>
    <property type="evidence" value="ECO:0007669"/>
    <property type="project" value="InterPro"/>
</dbReference>
<dbReference type="PROSITE" id="PS50994">
    <property type="entry name" value="INTEGRASE"/>
    <property type="match status" value="1"/>
</dbReference>
<comment type="caution">
    <text evidence="3">The sequence shown here is derived from an EMBL/GenBank/DDBJ whole genome shotgun (WGS) entry which is preliminary data.</text>
</comment>
<dbReference type="PANTHER" id="PTHR46791:SF5">
    <property type="entry name" value="CLR5 DOMAIN-CONTAINING PROTEIN-RELATED"/>
    <property type="match status" value="1"/>
</dbReference>
<dbReference type="Pfam" id="PF24764">
    <property type="entry name" value="rva_4"/>
    <property type="match status" value="1"/>
</dbReference>
<organism evidence="3 4">
    <name type="scientific">Trichosporon asahii var. asahii (strain CBS 8904)</name>
    <name type="common">Yeast</name>
    <dbReference type="NCBI Taxonomy" id="1220162"/>
    <lineage>
        <taxon>Eukaryota</taxon>
        <taxon>Fungi</taxon>
        <taxon>Dikarya</taxon>
        <taxon>Basidiomycota</taxon>
        <taxon>Agaricomycotina</taxon>
        <taxon>Tremellomycetes</taxon>
        <taxon>Trichosporonales</taxon>
        <taxon>Trichosporonaceae</taxon>
        <taxon>Trichosporon</taxon>
    </lineage>
</organism>
<dbReference type="AlphaFoldDB" id="K1VZN6"/>
<dbReference type="Gene3D" id="3.30.420.10">
    <property type="entry name" value="Ribonuclease H-like superfamily/Ribonuclease H"/>
    <property type="match status" value="1"/>
</dbReference>
<keyword evidence="1" id="KW-0694">RNA-binding</keyword>
<evidence type="ECO:0000256" key="1">
    <source>
        <dbReference type="ARBA" id="ARBA00022884"/>
    </source>
</evidence>
<dbReference type="SUPFAM" id="SSF53098">
    <property type="entry name" value="Ribonuclease H-like"/>
    <property type="match status" value="1"/>
</dbReference>
<reference evidence="3 4" key="1">
    <citation type="journal article" date="2012" name="Eukaryot. Cell">
        <title>Genome sequence of the Trichosporon asahii environmental strain CBS 8904.</title>
        <authorList>
            <person name="Yang R.Y."/>
            <person name="Li H.T."/>
            <person name="Zhu H."/>
            <person name="Zhou G.P."/>
            <person name="Wang M."/>
            <person name="Wang L."/>
        </authorList>
    </citation>
    <scope>NUCLEOTIDE SEQUENCE [LARGE SCALE GENOMIC DNA]</scope>
    <source>
        <strain evidence="3 4">CBS 8904</strain>
    </source>
</reference>
<proteinExistence type="predicted"/>
<evidence type="ECO:0000259" key="2">
    <source>
        <dbReference type="PROSITE" id="PS50994"/>
    </source>
</evidence>
<dbReference type="PANTHER" id="PTHR46791">
    <property type="entry name" value="EXPRESSED PROTEIN"/>
    <property type="match status" value="1"/>
</dbReference>
<dbReference type="InterPro" id="IPR012337">
    <property type="entry name" value="RNaseH-like_sf"/>
</dbReference>
<dbReference type="eggNOG" id="ENOG502QURF">
    <property type="taxonomic scope" value="Eukaryota"/>
</dbReference>
<dbReference type="InterPro" id="IPR036397">
    <property type="entry name" value="RNaseH_sf"/>
</dbReference>
<dbReference type="EMBL" id="AMBO01000159">
    <property type="protein sequence ID" value="EKD05022.1"/>
    <property type="molecule type" value="Genomic_DNA"/>
</dbReference>
<sequence>MSLDFLERPRLTYLNPATPSAELSDQDLIDYQRLLHLEITPIVSWLESEPEDRDYTLLGDFIGIAEDVLEAWHQLFGAIPRGKFSQVYILLENFYKTLASRQGFLDDQPEPSSVSLGRLPSQPGLQGAPRLDIDLVQLCSLLSIRDLTYEEIGHLAGCSGKTVQRRAKEMGVNRRNFSEITQEELDRAVIAAYLRGSGDQGYRAIHTYLELEGIKVTRDQVQATCRRLNPNGTWDRWIRARLRRVYRVPWINSLWHIDGHHKLNPWKIVIHGGVDGFSRRVVFLRASNNNLAMTVESCFMEATRLHGWPSRVRVDYGGENLGVKKRLEEVRGTVDSKGRWRGTFIQGPSTRNQRIERLWVDLQKTCTSRHRSIFIYLENIGYLSPDNDIDLWALHYVYLPVVNEALKCFVSYWDKHRIRTAGNQSPAKMWAMNEAKAKKLKIRTIQYLEGVHGQEDEGIMDLPDDRTQQYFEDYGVDDYGRRPMAQLPSQDPQVEVPSPDEGLPTVHREFLYDPAFLRALQDSVGPVWPVDDACAMPQYLKCREMVYARLGFQPPMPHWWG</sequence>
<protein>
    <recommendedName>
        <fullName evidence="2">Integrase catalytic domain-containing protein</fullName>
    </recommendedName>
</protein>
<feature type="domain" description="Integrase catalytic" evidence="2">
    <location>
        <begin position="245"/>
        <end position="434"/>
    </location>
</feature>
<evidence type="ECO:0000313" key="3">
    <source>
        <dbReference type="EMBL" id="EKD05022.1"/>
    </source>
</evidence>
<dbReference type="InterPro" id="IPR058913">
    <property type="entry name" value="Integrase_dom_put"/>
</dbReference>
<dbReference type="InterPro" id="IPR001584">
    <property type="entry name" value="Integrase_cat-core"/>
</dbReference>
<dbReference type="GO" id="GO:0005634">
    <property type="term" value="C:nucleus"/>
    <property type="evidence" value="ECO:0007669"/>
    <property type="project" value="UniProtKB-ARBA"/>
</dbReference>
<keyword evidence="4" id="KW-1185">Reference proteome</keyword>
<dbReference type="HOGENOM" id="CLU_485872_0_0_1"/>